<evidence type="ECO:0000313" key="2">
    <source>
        <dbReference type="Proteomes" id="UP000611554"/>
    </source>
</evidence>
<dbReference type="EMBL" id="BMQJ01000018">
    <property type="protein sequence ID" value="GGQ22284.1"/>
    <property type="molecule type" value="Genomic_DNA"/>
</dbReference>
<dbReference type="Proteomes" id="UP000611554">
    <property type="component" value="Unassembled WGS sequence"/>
</dbReference>
<sequence length="415" mass="44682">MSELDVVCYYHEPVKAGLLRQAVFPALGEAVAAGVRGHVERHWLHGPHLRVRLRLGPGTMSAANPADGMAASTDGRDASVDGMAAEAPDPVSALGAAGPAELAAAAELVADRLRGHLSRHPSTNRQTPAELLAHSREAGRLELVAGPYEPIFPDNTVTITPADHAPTAGLLGSAELVRLRSRVLERGMSPCRTALDQLASDGDSAPGRIALAITAMTVHADEYPHGLQHGYHSFLSHVEDFLTWHDPDGRVRHGLDTAWERNREATVDLVARIAEGHRPSAAVSAWRAWSAAARAEAGQAYDDGVLVMELGPGYAARAALLDDPRTARRWDPGAPREVSEYHRALRSVDFTRPPLGRSFTVYRFGTNMLYQLLAVCDVTPMERYLAASMMARAVQQVTGTSWREQLGAPLGSVAR</sequence>
<organism evidence="1 2">
    <name type="scientific">Streptosporangium pseudovulgare</name>
    <dbReference type="NCBI Taxonomy" id="35765"/>
    <lineage>
        <taxon>Bacteria</taxon>
        <taxon>Bacillati</taxon>
        <taxon>Actinomycetota</taxon>
        <taxon>Actinomycetes</taxon>
        <taxon>Streptosporangiales</taxon>
        <taxon>Streptosporangiaceae</taxon>
        <taxon>Streptosporangium</taxon>
    </lineage>
</organism>
<dbReference type="RefSeq" id="WP_189249872.1">
    <property type="nucleotide sequence ID" value="NZ_BMQJ01000018.1"/>
</dbReference>
<gene>
    <name evidence="1" type="ORF">GCM10010140_60710</name>
</gene>
<proteinExistence type="predicted"/>
<keyword evidence="2" id="KW-1185">Reference proteome</keyword>
<accession>A0ABQ2RB86</accession>
<reference evidence="2" key="1">
    <citation type="journal article" date="2019" name="Int. J. Syst. Evol. Microbiol.">
        <title>The Global Catalogue of Microorganisms (GCM) 10K type strain sequencing project: providing services to taxonomists for standard genome sequencing and annotation.</title>
        <authorList>
            <consortium name="The Broad Institute Genomics Platform"/>
            <consortium name="The Broad Institute Genome Sequencing Center for Infectious Disease"/>
            <person name="Wu L."/>
            <person name="Ma J."/>
        </authorList>
    </citation>
    <scope>NUCLEOTIDE SEQUENCE [LARGE SCALE GENOMIC DNA]</scope>
    <source>
        <strain evidence="2">JCM 3115</strain>
    </source>
</reference>
<evidence type="ECO:0000313" key="1">
    <source>
        <dbReference type="EMBL" id="GGQ22284.1"/>
    </source>
</evidence>
<protein>
    <recommendedName>
        <fullName evidence="3">Thiopeptide-type bacteriocin biosynthesis domain-containing protein</fullName>
    </recommendedName>
</protein>
<comment type="caution">
    <text evidence="1">The sequence shown here is derived from an EMBL/GenBank/DDBJ whole genome shotgun (WGS) entry which is preliminary data.</text>
</comment>
<evidence type="ECO:0008006" key="3">
    <source>
        <dbReference type="Google" id="ProtNLM"/>
    </source>
</evidence>
<name>A0ABQ2RB86_9ACTN</name>